<dbReference type="InterPro" id="IPR032314">
    <property type="entry name" value="DUF4845"/>
</dbReference>
<name>A0AAW6RMY4_9BURK</name>
<dbReference type="EMBL" id="JARVII010000029">
    <property type="protein sequence ID" value="MDG9700277.1"/>
    <property type="molecule type" value="Genomic_DNA"/>
</dbReference>
<gene>
    <name evidence="1" type="ORF">QB898_11265</name>
</gene>
<organism evidence="1 2">
    <name type="scientific">Ottowia cancrivicina</name>
    <dbReference type="NCBI Taxonomy" id="3040346"/>
    <lineage>
        <taxon>Bacteria</taxon>
        <taxon>Pseudomonadati</taxon>
        <taxon>Pseudomonadota</taxon>
        <taxon>Betaproteobacteria</taxon>
        <taxon>Burkholderiales</taxon>
        <taxon>Comamonadaceae</taxon>
        <taxon>Ottowia</taxon>
    </lineage>
</organism>
<keyword evidence="2" id="KW-1185">Reference proteome</keyword>
<protein>
    <submittedName>
        <fullName evidence="1">DUF4845 domain-containing protein</fullName>
    </submittedName>
</protein>
<reference evidence="1 2" key="1">
    <citation type="submission" date="2023-04" db="EMBL/GenBank/DDBJ databases">
        <title>Ottowia paracancer sp. nov., isolated from human stomach.</title>
        <authorList>
            <person name="Song Y."/>
        </authorList>
    </citation>
    <scope>NUCLEOTIDE SEQUENCE [LARGE SCALE GENOMIC DNA]</scope>
    <source>
        <strain evidence="1 2">10c7w1</strain>
    </source>
</reference>
<dbReference type="AlphaFoldDB" id="A0AAW6RMY4"/>
<sequence length="120" mass="12892">MSSLRKQRGLTLISLIILAVLLGLLFIVGSQVVPSVTEFMSIKKAVKHAATNGGNPAEIRAAFNKSAEVNYIETISGKDLQITQSNGKTIVSFAYDKEIHLAGPAYLLIKYESSTSSSGY</sequence>
<accession>A0AAW6RMY4</accession>
<dbReference type="Pfam" id="PF16137">
    <property type="entry name" value="DUF4845"/>
    <property type="match status" value="1"/>
</dbReference>
<evidence type="ECO:0000313" key="1">
    <source>
        <dbReference type="EMBL" id="MDG9700277.1"/>
    </source>
</evidence>
<comment type="caution">
    <text evidence="1">The sequence shown here is derived from an EMBL/GenBank/DDBJ whole genome shotgun (WGS) entry which is preliminary data.</text>
</comment>
<dbReference type="RefSeq" id="WP_050716629.1">
    <property type="nucleotide sequence ID" value="NZ_JARVII010000029.1"/>
</dbReference>
<evidence type="ECO:0000313" key="2">
    <source>
        <dbReference type="Proteomes" id="UP001237156"/>
    </source>
</evidence>
<proteinExistence type="predicted"/>
<dbReference type="Proteomes" id="UP001237156">
    <property type="component" value="Unassembled WGS sequence"/>
</dbReference>